<protein>
    <submittedName>
        <fullName evidence="1">Uncharacterized protein</fullName>
    </submittedName>
</protein>
<gene>
    <name evidence="1" type="ORF">OFUS_LOCUS25698</name>
</gene>
<reference evidence="1" key="1">
    <citation type="submission" date="2022-03" db="EMBL/GenBank/DDBJ databases">
        <authorList>
            <person name="Martin C."/>
        </authorList>
    </citation>
    <scope>NUCLEOTIDE SEQUENCE</scope>
</reference>
<organism evidence="1 2">
    <name type="scientific">Owenia fusiformis</name>
    <name type="common">Polychaete worm</name>
    <dbReference type="NCBI Taxonomy" id="6347"/>
    <lineage>
        <taxon>Eukaryota</taxon>
        <taxon>Metazoa</taxon>
        <taxon>Spiralia</taxon>
        <taxon>Lophotrochozoa</taxon>
        <taxon>Annelida</taxon>
        <taxon>Polychaeta</taxon>
        <taxon>Sedentaria</taxon>
        <taxon>Canalipalpata</taxon>
        <taxon>Sabellida</taxon>
        <taxon>Oweniida</taxon>
        <taxon>Oweniidae</taxon>
        <taxon>Owenia</taxon>
    </lineage>
</organism>
<dbReference type="EMBL" id="CAIIXF020000012">
    <property type="protein sequence ID" value="CAH1801970.1"/>
    <property type="molecule type" value="Genomic_DNA"/>
</dbReference>
<dbReference type="AlphaFoldDB" id="A0A8J1TL28"/>
<keyword evidence="2" id="KW-1185">Reference proteome</keyword>
<comment type="caution">
    <text evidence="1">The sequence shown here is derived from an EMBL/GenBank/DDBJ whole genome shotgun (WGS) entry which is preliminary data.</text>
</comment>
<sequence length="176" mass="19945">MLLLNLIAVCLVAYSNCDETTDELVAEFETALLALPESKWPNEFRQKLGTNYADNNDNRCCKGVTIGGALPPKTTATKKIVALYRREARKVKTGTTKCGWMSIDKCSVYSMEYFQVANYMYKEDLGLIPQVCGDIGTNPTCCANHIEILNRCLNLYWVIENMDVIQRELQKNEKKN</sequence>
<evidence type="ECO:0000313" key="1">
    <source>
        <dbReference type="EMBL" id="CAH1801970.1"/>
    </source>
</evidence>
<accession>A0A8J1TL28</accession>
<name>A0A8J1TL28_OWEFU</name>
<evidence type="ECO:0000313" key="2">
    <source>
        <dbReference type="Proteomes" id="UP000749559"/>
    </source>
</evidence>
<dbReference type="Proteomes" id="UP000749559">
    <property type="component" value="Unassembled WGS sequence"/>
</dbReference>
<proteinExistence type="predicted"/>